<dbReference type="InterPro" id="IPR036690">
    <property type="entry name" value="Fdx_antiC-bd_sf"/>
</dbReference>
<dbReference type="OrthoDB" id="4457at2759"/>
<dbReference type="GO" id="GO:0000049">
    <property type="term" value="F:tRNA binding"/>
    <property type="evidence" value="ECO:0007669"/>
    <property type="project" value="InterPro"/>
</dbReference>
<evidence type="ECO:0000256" key="14">
    <source>
        <dbReference type="ARBA" id="ARBA00073229"/>
    </source>
</evidence>
<dbReference type="SUPFAM" id="SSF55681">
    <property type="entry name" value="Class II aaRS and biotin synthetases"/>
    <property type="match status" value="1"/>
</dbReference>
<evidence type="ECO:0000259" key="15">
    <source>
        <dbReference type="PROSITE" id="PS50862"/>
    </source>
</evidence>
<dbReference type="InterPro" id="IPR045864">
    <property type="entry name" value="aa-tRNA-synth_II/BPL/LPL"/>
</dbReference>
<comment type="function">
    <text evidence="13">Is responsible for the charging of tRNA(Phe) with phenylalanine in mitochondrial translation.</text>
</comment>
<dbReference type="Gene3D" id="3.30.930.10">
    <property type="entry name" value="Bira Bifunctional Protein, Domain 2"/>
    <property type="match status" value="1"/>
</dbReference>
<evidence type="ECO:0000256" key="3">
    <source>
        <dbReference type="ARBA" id="ARBA00012814"/>
    </source>
</evidence>
<accession>A0A1Q3ACC3</accession>
<protein>
    <recommendedName>
        <fullName evidence="14">Phenylalanine--tRNA ligase, mitochondrial</fullName>
        <ecNumber evidence="3">6.1.1.20</ecNumber>
    </recommendedName>
    <alternativeName>
        <fullName evidence="11">Phenylalanyl-tRNA synthetase</fullName>
    </alternativeName>
</protein>
<dbReference type="NCBIfam" id="TIGR00469">
    <property type="entry name" value="pheS_mito"/>
    <property type="match status" value="1"/>
</dbReference>
<feature type="domain" description="FDX-ACB" evidence="16">
    <location>
        <begin position="366"/>
        <end position="462"/>
    </location>
</feature>
<organism evidence="17 18">
    <name type="scientific">Zygosaccharomyces rouxii</name>
    <dbReference type="NCBI Taxonomy" id="4956"/>
    <lineage>
        <taxon>Eukaryota</taxon>
        <taxon>Fungi</taxon>
        <taxon>Dikarya</taxon>
        <taxon>Ascomycota</taxon>
        <taxon>Saccharomycotina</taxon>
        <taxon>Saccharomycetes</taxon>
        <taxon>Saccharomycetales</taxon>
        <taxon>Saccharomycetaceae</taxon>
        <taxon>Zygosaccharomyces</taxon>
    </lineage>
</organism>
<keyword evidence="9" id="KW-0496">Mitochondrion</keyword>
<evidence type="ECO:0000256" key="11">
    <source>
        <dbReference type="ARBA" id="ARBA00031194"/>
    </source>
</evidence>
<evidence type="ECO:0000313" key="17">
    <source>
        <dbReference type="EMBL" id="GAV53377.1"/>
    </source>
</evidence>
<dbReference type="GO" id="GO:0004826">
    <property type="term" value="F:phenylalanine-tRNA ligase activity"/>
    <property type="evidence" value="ECO:0007669"/>
    <property type="project" value="UniProtKB-EC"/>
</dbReference>
<dbReference type="PANTHER" id="PTHR11538">
    <property type="entry name" value="PHENYLALANYL-TRNA SYNTHETASE"/>
    <property type="match status" value="1"/>
</dbReference>
<sequence>MGYMLKCSTFTNALKGSLRLYSVISTPLNVCGKKYVTDEKMTNITQSIVDLTGRGLHLKDSHPVGILRDAIETKLNSTDSAFKCYNDFQPVVSVYENFDSLGFPADHPGRSKSDTYYVNGEQLLRTHTSAHEMECFAHIRNGKSNQSGFLISADVYRRDEIDRTHYPVFHQMEGCRLWTRKPQDGHIQQLRDDLSKLQSQLALQKTKIIVEDDSSLEGNPKQDYMSHEEVELCSQHLKRSVELVVAEVFERKLESMRREEGLEIPSELKCRWIKAYFPWTAPSWEIEVWWQGDWLELCGCGLVQQEVSKNAGFPAESTISWAFGLGLDRIAMLLFEIPDIRLFWTQDERFHNQFKKGVISTFKPYSKYPGSTRDIAFWLPSDKDYKDIHTNDVMEIVRTAAGDLVENVKLVDQFTHPKKLKKSLCYRINYQSMDRNITNSEVNEIQNEVAKQLVEKFDVEIR</sequence>
<comment type="caution">
    <text evidence="17">The sequence shown here is derived from an EMBL/GenBank/DDBJ whole genome shotgun (WGS) entry which is preliminary data.</text>
</comment>
<evidence type="ECO:0000256" key="4">
    <source>
        <dbReference type="ARBA" id="ARBA00022598"/>
    </source>
</evidence>
<dbReference type="Pfam" id="PF03147">
    <property type="entry name" value="FDX-ACB"/>
    <property type="match status" value="1"/>
</dbReference>
<evidence type="ECO:0000256" key="13">
    <source>
        <dbReference type="ARBA" id="ARBA00057761"/>
    </source>
</evidence>
<evidence type="ECO:0000256" key="6">
    <source>
        <dbReference type="ARBA" id="ARBA00022840"/>
    </source>
</evidence>
<keyword evidence="4" id="KW-0436">Ligase</keyword>
<dbReference type="SUPFAM" id="SSF54991">
    <property type="entry name" value="Anticodon-binding domain of PheRS"/>
    <property type="match status" value="1"/>
</dbReference>
<dbReference type="GO" id="GO:0005524">
    <property type="term" value="F:ATP binding"/>
    <property type="evidence" value="ECO:0007669"/>
    <property type="project" value="UniProtKB-KW"/>
</dbReference>
<dbReference type="GO" id="GO:0005759">
    <property type="term" value="C:mitochondrial matrix"/>
    <property type="evidence" value="ECO:0007669"/>
    <property type="project" value="UniProtKB-SubCell"/>
</dbReference>
<keyword evidence="8" id="KW-0809">Transit peptide</keyword>
<dbReference type="EC" id="6.1.1.20" evidence="3"/>
<evidence type="ECO:0000256" key="7">
    <source>
        <dbReference type="ARBA" id="ARBA00022917"/>
    </source>
</evidence>
<dbReference type="Proteomes" id="UP000187013">
    <property type="component" value="Unassembled WGS sequence"/>
</dbReference>
<evidence type="ECO:0000256" key="2">
    <source>
        <dbReference type="ARBA" id="ARBA00008226"/>
    </source>
</evidence>
<evidence type="ECO:0000256" key="10">
    <source>
        <dbReference type="ARBA" id="ARBA00023146"/>
    </source>
</evidence>
<dbReference type="GO" id="GO:0006432">
    <property type="term" value="P:phenylalanyl-tRNA aminoacylation"/>
    <property type="evidence" value="ECO:0007669"/>
    <property type="project" value="InterPro"/>
</dbReference>
<evidence type="ECO:0000256" key="12">
    <source>
        <dbReference type="ARBA" id="ARBA00049255"/>
    </source>
</evidence>
<keyword evidence="7" id="KW-0648">Protein biosynthesis</keyword>
<dbReference type="AlphaFoldDB" id="A0A1Q3ACC3"/>
<dbReference type="FunFam" id="3.30.930.10:FF:000053">
    <property type="entry name" value="Phenylalanyl-tRNA synthetase mitochondrial"/>
    <property type="match status" value="1"/>
</dbReference>
<dbReference type="InterPro" id="IPR005121">
    <property type="entry name" value="Fdx_antiC-bd"/>
</dbReference>
<dbReference type="PROSITE" id="PS51447">
    <property type="entry name" value="FDX_ACB"/>
    <property type="match status" value="1"/>
</dbReference>
<keyword evidence="10" id="KW-0030">Aminoacyl-tRNA synthetase</keyword>
<dbReference type="FunFam" id="3.30.70.380:FF:000002">
    <property type="entry name" value="phenylalanine--tRNA ligase, mitochondrial"/>
    <property type="match status" value="1"/>
</dbReference>
<dbReference type="PROSITE" id="PS50862">
    <property type="entry name" value="AA_TRNA_LIGASE_II"/>
    <property type="match status" value="1"/>
</dbReference>
<dbReference type="InterPro" id="IPR002319">
    <property type="entry name" value="Phenylalanyl-tRNA_Synthase"/>
</dbReference>
<proteinExistence type="inferred from homology"/>
<evidence type="ECO:0000313" key="18">
    <source>
        <dbReference type="Proteomes" id="UP000187013"/>
    </source>
</evidence>
<comment type="subcellular location">
    <subcellularLocation>
        <location evidence="1">Mitochondrion matrix</location>
    </subcellularLocation>
</comment>
<dbReference type="PANTHER" id="PTHR11538:SF41">
    <property type="entry name" value="PHENYLALANINE--TRNA LIGASE, MITOCHONDRIAL"/>
    <property type="match status" value="1"/>
</dbReference>
<keyword evidence="6" id="KW-0067">ATP-binding</keyword>
<dbReference type="SMART" id="SM00896">
    <property type="entry name" value="FDX-ACB"/>
    <property type="match status" value="1"/>
</dbReference>
<dbReference type="EMBL" id="BDGX01000035">
    <property type="protein sequence ID" value="GAV53377.1"/>
    <property type="molecule type" value="Genomic_DNA"/>
</dbReference>
<evidence type="ECO:0000256" key="9">
    <source>
        <dbReference type="ARBA" id="ARBA00023128"/>
    </source>
</evidence>
<gene>
    <name evidence="17" type="ORF">ZYGR_0AI06610</name>
</gene>
<evidence type="ECO:0000259" key="16">
    <source>
        <dbReference type="PROSITE" id="PS51447"/>
    </source>
</evidence>
<evidence type="ECO:0000256" key="8">
    <source>
        <dbReference type="ARBA" id="ARBA00022946"/>
    </source>
</evidence>
<evidence type="ECO:0000256" key="1">
    <source>
        <dbReference type="ARBA" id="ARBA00004305"/>
    </source>
</evidence>
<name>A0A1Q3ACC3_ZYGRO</name>
<evidence type="ECO:0000256" key="5">
    <source>
        <dbReference type="ARBA" id="ARBA00022741"/>
    </source>
</evidence>
<feature type="domain" description="Aminoacyl-transfer RNA synthetases class-II family profile" evidence="15">
    <location>
        <begin position="153"/>
        <end position="364"/>
    </location>
</feature>
<dbReference type="CDD" id="cd00496">
    <property type="entry name" value="PheRS_alpha_core"/>
    <property type="match status" value="1"/>
</dbReference>
<reference evidence="17 18" key="1">
    <citation type="submission" date="2016-08" db="EMBL/GenBank/DDBJ databases">
        <title>Draft genome sequence of allopolyploid Zygosaccharomyces rouxii.</title>
        <authorList>
            <person name="Watanabe J."/>
            <person name="Uehara K."/>
            <person name="Mogi Y."/>
            <person name="Tsukioka Y."/>
        </authorList>
    </citation>
    <scope>NUCLEOTIDE SEQUENCE [LARGE SCALE GENOMIC DNA]</scope>
    <source>
        <strain evidence="17 18">NBRC 110957</strain>
    </source>
</reference>
<dbReference type="InterPro" id="IPR006195">
    <property type="entry name" value="aa-tRNA-synth_II"/>
</dbReference>
<dbReference type="Pfam" id="PF01409">
    <property type="entry name" value="tRNA-synt_2d"/>
    <property type="match status" value="2"/>
</dbReference>
<dbReference type="Gene3D" id="3.30.70.380">
    <property type="entry name" value="Ferrodoxin-fold anticodon-binding domain"/>
    <property type="match status" value="1"/>
</dbReference>
<dbReference type="InterPro" id="IPR004530">
    <property type="entry name" value="Phe-tRNA-synth_IIc_mito"/>
</dbReference>
<comment type="catalytic activity">
    <reaction evidence="12">
        <text>tRNA(Phe) + L-phenylalanine + ATP = L-phenylalanyl-tRNA(Phe) + AMP + diphosphate + H(+)</text>
        <dbReference type="Rhea" id="RHEA:19413"/>
        <dbReference type="Rhea" id="RHEA-COMP:9668"/>
        <dbReference type="Rhea" id="RHEA-COMP:9699"/>
        <dbReference type="ChEBI" id="CHEBI:15378"/>
        <dbReference type="ChEBI" id="CHEBI:30616"/>
        <dbReference type="ChEBI" id="CHEBI:33019"/>
        <dbReference type="ChEBI" id="CHEBI:58095"/>
        <dbReference type="ChEBI" id="CHEBI:78442"/>
        <dbReference type="ChEBI" id="CHEBI:78531"/>
        <dbReference type="ChEBI" id="CHEBI:456215"/>
        <dbReference type="EC" id="6.1.1.20"/>
    </reaction>
</comment>
<keyword evidence="5" id="KW-0547">Nucleotide-binding</keyword>
<comment type="similarity">
    <text evidence="2">Belongs to the class-II aminoacyl-tRNA synthetase family.</text>
</comment>